<name>A0A415E6Q6_9FIRM</name>
<reference evidence="1 2" key="1">
    <citation type="submission" date="2018-08" db="EMBL/GenBank/DDBJ databases">
        <title>A genome reference for cultivated species of the human gut microbiota.</title>
        <authorList>
            <person name="Zou Y."/>
            <person name="Xue W."/>
            <person name="Luo G."/>
        </authorList>
    </citation>
    <scope>NUCLEOTIDE SEQUENCE [LARGE SCALE GENOMIC DNA]</scope>
    <source>
        <strain evidence="1 2">AM07-24</strain>
    </source>
</reference>
<sequence>MYNSISYIMADLESQESLAKQYRHRLLELPEGKLSTSTIRGTTYYYKLVNGKKLYLGKADCEEVKLLQTRAHLTEALKRIERNCTALHHLLEEYQSVEPDIINSKIPKAYQFSKQNNYQLTNWLDLQEWGSAEYDKNTKYPEKLIHRTVKGECVRSKSEVIIADILFLKGIEYHYEENLTLGKETIAPDFKVAVASQRRFRRLEHFGMLSSSKYLEECLWKLRLYFSYKFVPWDDIIFTFEAQDGGIDAQTISWIIDQFCV</sequence>
<evidence type="ECO:0000313" key="1">
    <source>
        <dbReference type="EMBL" id="RHJ89404.1"/>
    </source>
</evidence>
<protein>
    <submittedName>
        <fullName evidence="1">Uncharacterized protein</fullName>
    </submittedName>
</protein>
<dbReference type="STRING" id="1776384.GCA_900086585_02717"/>
<dbReference type="EMBL" id="QRMS01000001">
    <property type="protein sequence ID" value="RHJ89404.1"/>
    <property type="molecule type" value="Genomic_DNA"/>
</dbReference>
<dbReference type="RefSeq" id="WP_118333528.1">
    <property type="nucleotide sequence ID" value="NZ_AP025567.1"/>
</dbReference>
<organism evidence="1 2">
    <name type="scientific">Emergencia timonensis</name>
    <dbReference type="NCBI Taxonomy" id="1776384"/>
    <lineage>
        <taxon>Bacteria</taxon>
        <taxon>Bacillati</taxon>
        <taxon>Bacillota</taxon>
        <taxon>Clostridia</taxon>
        <taxon>Peptostreptococcales</taxon>
        <taxon>Anaerovoracaceae</taxon>
        <taxon>Emergencia</taxon>
    </lineage>
</organism>
<dbReference type="AlphaFoldDB" id="A0A415E6Q6"/>
<gene>
    <name evidence="1" type="ORF">DW099_02175</name>
</gene>
<dbReference type="Proteomes" id="UP000284841">
    <property type="component" value="Unassembled WGS sequence"/>
</dbReference>
<accession>A0A415E6Q6</accession>
<comment type="caution">
    <text evidence="1">The sequence shown here is derived from an EMBL/GenBank/DDBJ whole genome shotgun (WGS) entry which is preliminary data.</text>
</comment>
<proteinExistence type="predicted"/>
<dbReference type="OrthoDB" id="243939at2"/>
<keyword evidence="2" id="KW-1185">Reference proteome</keyword>
<evidence type="ECO:0000313" key="2">
    <source>
        <dbReference type="Proteomes" id="UP000284841"/>
    </source>
</evidence>